<dbReference type="EMBL" id="CALNXJ010000116">
    <property type="protein sequence ID" value="CAH3165354.1"/>
    <property type="molecule type" value="Genomic_DNA"/>
</dbReference>
<accession>A0AAU9Y4H7</accession>
<name>A0AAU9Y4H7_9CNID</name>
<gene>
    <name evidence="1" type="ORF">PMEA_00003452</name>
</gene>
<evidence type="ECO:0000313" key="1">
    <source>
        <dbReference type="EMBL" id="CAH3165354.1"/>
    </source>
</evidence>
<evidence type="ECO:0000313" key="2">
    <source>
        <dbReference type="Proteomes" id="UP001159428"/>
    </source>
</evidence>
<dbReference type="AlphaFoldDB" id="A0AAU9Y4H7"/>
<keyword evidence="2" id="KW-1185">Reference proteome</keyword>
<dbReference type="Proteomes" id="UP001159428">
    <property type="component" value="Unassembled WGS sequence"/>
</dbReference>
<proteinExistence type="predicted"/>
<sequence length="259" mass="29424">MEEWDTLERSEKSGPPAFIQYFREHKLDDMRPKMAAFVLKDLGLGNKPYEQNIPESVNDMMKDWMKYIPQEMDRLIVNLAYQGRSLHKISAASAPKNVGGKAPSRKRPLPVTEVEVHHSSDMDADVKNRGTNFQSEVVNPTTLVIRRAERPVDPPPSAPLVLKKIAGNIKKCAGCFKALTSNVVGYQSPDDQLYCFARFERYHFFNKATNAWQLTTSTRHYHLNPVCTKVSSKITSNNSLIETGSLRQLVLDRFQVNLD</sequence>
<organism evidence="1 2">
    <name type="scientific">Pocillopora meandrina</name>
    <dbReference type="NCBI Taxonomy" id="46732"/>
    <lineage>
        <taxon>Eukaryota</taxon>
        <taxon>Metazoa</taxon>
        <taxon>Cnidaria</taxon>
        <taxon>Anthozoa</taxon>
        <taxon>Hexacorallia</taxon>
        <taxon>Scleractinia</taxon>
        <taxon>Astrocoeniina</taxon>
        <taxon>Pocilloporidae</taxon>
        <taxon>Pocillopora</taxon>
    </lineage>
</organism>
<reference evidence="1 2" key="1">
    <citation type="submission" date="2022-05" db="EMBL/GenBank/DDBJ databases">
        <authorList>
            <consortium name="Genoscope - CEA"/>
            <person name="William W."/>
        </authorList>
    </citation>
    <scope>NUCLEOTIDE SEQUENCE [LARGE SCALE GENOMIC DNA]</scope>
</reference>
<comment type="caution">
    <text evidence="1">The sequence shown here is derived from an EMBL/GenBank/DDBJ whole genome shotgun (WGS) entry which is preliminary data.</text>
</comment>
<protein>
    <submittedName>
        <fullName evidence="1">Uncharacterized protein</fullName>
    </submittedName>
</protein>